<sequence>MRLINTATLTLETFTSSTPPYAILSHTWQDDEVSMADMSAIHQSDNVKFAKIRGMCAEASRIGLGYAWVDTCCIDKSSSAELSEAINSMFEWYRAADICFCLLSDFQPGASLDQDLEKCRWFTRGWTLQELIAPDILVFFDSSWTARGSIRYCEDAYETDLSGQISDITGIPLSVLSAVSTLQSTPAVEIMSWASMRITTRIEDHAYSLLGLLDVNLPLLYGERSKAFTRLQEEVLRRRGDLSLLAWAPPRSGPDVGQVRDTRYYHLTAAGPAPVRSKFQRARSEAVLMNRSLRNGAFD</sequence>
<evidence type="ECO:0000259" key="2">
    <source>
        <dbReference type="Pfam" id="PF26640"/>
    </source>
</evidence>
<proteinExistence type="predicted"/>
<dbReference type="PANTHER" id="PTHR10622">
    <property type="entry name" value="HET DOMAIN-CONTAINING PROTEIN"/>
    <property type="match status" value="1"/>
</dbReference>
<gene>
    <name evidence="3" type="ORF">B0T14DRAFT_540851</name>
</gene>
<evidence type="ECO:0000259" key="1">
    <source>
        <dbReference type="Pfam" id="PF06985"/>
    </source>
</evidence>
<dbReference type="AlphaFoldDB" id="A0AA39TNX3"/>
<dbReference type="PANTHER" id="PTHR10622:SF12">
    <property type="entry name" value="HET DOMAIN-CONTAINING PROTEIN"/>
    <property type="match status" value="1"/>
</dbReference>
<comment type="caution">
    <text evidence="3">The sequence shown here is derived from an EMBL/GenBank/DDBJ whole genome shotgun (WGS) entry which is preliminary data.</text>
</comment>
<dbReference type="Proteomes" id="UP001175000">
    <property type="component" value="Unassembled WGS sequence"/>
</dbReference>
<dbReference type="InterPro" id="IPR058525">
    <property type="entry name" value="DUF8212"/>
</dbReference>
<evidence type="ECO:0000313" key="3">
    <source>
        <dbReference type="EMBL" id="KAK0611916.1"/>
    </source>
</evidence>
<dbReference type="Pfam" id="PF06985">
    <property type="entry name" value="HET"/>
    <property type="match status" value="1"/>
</dbReference>
<reference evidence="3" key="1">
    <citation type="submission" date="2023-06" db="EMBL/GenBank/DDBJ databases">
        <title>Genome-scale phylogeny and comparative genomics of the fungal order Sordariales.</title>
        <authorList>
            <consortium name="Lawrence Berkeley National Laboratory"/>
            <person name="Hensen N."/>
            <person name="Bonometti L."/>
            <person name="Westerberg I."/>
            <person name="Brannstrom I.O."/>
            <person name="Guillou S."/>
            <person name="Cros-Aarteil S."/>
            <person name="Calhoun S."/>
            <person name="Haridas S."/>
            <person name="Kuo A."/>
            <person name="Mondo S."/>
            <person name="Pangilinan J."/>
            <person name="Riley R."/>
            <person name="Labutti K."/>
            <person name="Andreopoulos B."/>
            <person name="Lipzen A."/>
            <person name="Chen C."/>
            <person name="Yanf M."/>
            <person name="Daum C."/>
            <person name="Ng V."/>
            <person name="Clum A."/>
            <person name="Steindorff A."/>
            <person name="Ohm R."/>
            <person name="Martin F."/>
            <person name="Silar P."/>
            <person name="Natvig D."/>
            <person name="Lalanne C."/>
            <person name="Gautier V."/>
            <person name="Ament-Velasquez S.L."/>
            <person name="Kruys A."/>
            <person name="Hutchinson M.I."/>
            <person name="Powell A.J."/>
            <person name="Barry K."/>
            <person name="Miller A.N."/>
            <person name="Grigoriev I.V."/>
            <person name="Debuchy R."/>
            <person name="Gladieux P."/>
            <person name="Thoren M.H."/>
            <person name="Johannesson H."/>
        </authorList>
    </citation>
    <scope>NUCLEOTIDE SEQUENCE</scope>
    <source>
        <strain evidence="3">CBS 606.72</strain>
    </source>
</reference>
<organism evidence="3 4">
    <name type="scientific">Immersiella caudata</name>
    <dbReference type="NCBI Taxonomy" id="314043"/>
    <lineage>
        <taxon>Eukaryota</taxon>
        <taxon>Fungi</taxon>
        <taxon>Dikarya</taxon>
        <taxon>Ascomycota</taxon>
        <taxon>Pezizomycotina</taxon>
        <taxon>Sordariomycetes</taxon>
        <taxon>Sordariomycetidae</taxon>
        <taxon>Sordariales</taxon>
        <taxon>Lasiosphaeriaceae</taxon>
        <taxon>Immersiella</taxon>
    </lineage>
</organism>
<dbReference type="Pfam" id="PF26640">
    <property type="entry name" value="DUF8212"/>
    <property type="match status" value="1"/>
</dbReference>
<accession>A0AA39TNX3</accession>
<evidence type="ECO:0000313" key="4">
    <source>
        <dbReference type="Proteomes" id="UP001175000"/>
    </source>
</evidence>
<keyword evidence="4" id="KW-1185">Reference proteome</keyword>
<feature type="domain" description="Heterokaryon incompatibility" evidence="1">
    <location>
        <begin position="21"/>
        <end position="105"/>
    </location>
</feature>
<feature type="domain" description="DUF8212" evidence="2">
    <location>
        <begin position="226"/>
        <end position="263"/>
    </location>
</feature>
<protein>
    <submittedName>
        <fullName evidence="3">Heterokaryon incompatibility protein-domain-containing protein</fullName>
    </submittedName>
</protein>
<dbReference type="InterPro" id="IPR010730">
    <property type="entry name" value="HET"/>
</dbReference>
<dbReference type="EMBL" id="JAULSU010000007">
    <property type="protein sequence ID" value="KAK0611916.1"/>
    <property type="molecule type" value="Genomic_DNA"/>
</dbReference>
<name>A0AA39TNX3_9PEZI</name>